<dbReference type="PANTHER" id="PTHR45655">
    <property type="entry name" value="GUANYLATE CYCLASE SOLUBLE SUBUNIT BETA-2"/>
    <property type="match status" value="1"/>
</dbReference>
<feature type="domain" description="Guanylate cyclase" evidence="2">
    <location>
        <begin position="190"/>
        <end position="328"/>
    </location>
</feature>
<dbReference type="SUPFAM" id="SSF55073">
    <property type="entry name" value="Nucleotide cyclase"/>
    <property type="match status" value="1"/>
</dbReference>
<dbReference type="PANTHER" id="PTHR45655:SF13">
    <property type="entry name" value="SOLUBLE GUANYLATE CYCLASE GCY-32-RELATED"/>
    <property type="match status" value="1"/>
</dbReference>
<accession>A0A9K3GLQ9</accession>
<dbReference type="GO" id="GO:0004383">
    <property type="term" value="F:guanylate cyclase activity"/>
    <property type="evidence" value="ECO:0007669"/>
    <property type="project" value="TreeGrafter"/>
</dbReference>
<proteinExistence type="predicted"/>
<dbReference type="Proteomes" id="UP000265618">
    <property type="component" value="Unassembled WGS sequence"/>
</dbReference>
<dbReference type="PROSITE" id="PS50125">
    <property type="entry name" value="GUANYLATE_CYCLASE_2"/>
    <property type="match status" value="1"/>
</dbReference>
<dbReference type="GO" id="GO:0070482">
    <property type="term" value="P:response to oxygen levels"/>
    <property type="evidence" value="ECO:0007669"/>
    <property type="project" value="TreeGrafter"/>
</dbReference>
<dbReference type="Gene3D" id="3.30.70.1230">
    <property type="entry name" value="Nucleotide cyclase"/>
    <property type="match status" value="1"/>
</dbReference>
<feature type="signal peptide" evidence="1">
    <location>
        <begin position="1"/>
        <end position="20"/>
    </location>
</feature>
<evidence type="ECO:0000256" key="1">
    <source>
        <dbReference type="SAM" id="SignalP"/>
    </source>
</evidence>
<dbReference type="CDD" id="cd07302">
    <property type="entry name" value="CHD"/>
    <property type="match status" value="1"/>
</dbReference>
<name>A0A9K3GLQ9_9EUKA</name>
<dbReference type="InterPro" id="IPR001054">
    <property type="entry name" value="A/G_cyclase"/>
</dbReference>
<evidence type="ECO:0000313" key="3">
    <source>
        <dbReference type="EMBL" id="GIQ86835.1"/>
    </source>
</evidence>
<dbReference type="EMBL" id="BDIP01002791">
    <property type="protein sequence ID" value="GIQ86835.1"/>
    <property type="molecule type" value="Genomic_DNA"/>
</dbReference>
<reference evidence="3 4" key="1">
    <citation type="journal article" date="2018" name="PLoS ONE">
        <title>The draft genome of Kipferlia bialata reveals reductive genome evolution in fornicate parasites.</title>
        <authorList>
            <person name="Tanifuji G."/>
            <person name="Takabayashi S."/>
            <person name="Kume K."/>
            <person name="Takagi M."/>
            <person name="Nakayama T."/>
            <person name="Kamikawa R."/>
            <person name="Inagaki Y."/>
            <person name="Hashimoto T."/>
        </authorList>
    </citation>
    <scope>NUCLEOTIDE SEQUENCE [LARGE SCALE GENOMIC DNA]</scope>
    <source>
        <strain evidence="3">NY0173</strain>
    </source>
</reference>
<sequence>MVSLVFLATLFLTYALVLEAESSLASMYVQIQYLVETVAAKVLVSRVASGLFFNRILVQFFANSSDLFTPMHTEGATALVSVFEQPRVSAAMDSAVVLPLFKEAAKRKAAPLETHAPMAQTGNRELTRYIHRIHSEVYGLDSPLPSRVCLSNAPDAPDAPDAEQGVMTFTTPSEREVMDKYEIEFFPLMVFTKLDITGFTKFCSSHGAEVVSMLNTLFSAIDNVMDTYAIKGVYKTRTVGDAYEAMRPISAAELAQGSLDTVREAVAAMVEATQEMLHCAQRCFAAAGFSLGVRCGVALGPAFAAILGSERVSYEVFGMAPGRARVMESLSPVGRVCVCSNCHELLKHDRRYKWGSSIQAHSVERSRVSDFLVKGRDLRTQDMNASTQGRRFDAIHGAFTGTEPIGVQSYTDTTLSRAEGTEGTEVVEYVTIDSERERERETEGETIP</sequence>
<dbReference type="Pfam" id="PF00211">
    <property type="entry name" value="Guanylate_cyc"/>
    <property type="match status" value="1"/>
</dbReference>
<dbReference type="AlphaFoldDB" id="A0A9K3GLQ9"/>
<dbReference type="SMART" id="SM00044">
    <property type="entry name" value="CYCc"/>
    <property type="match status" value="1"/>
</dbReference>
<dbReference type="GO" id="GO:0019934">
    <property type="term" value="P:cGMP-mediated signaling"/>
    <property type="evidence" value="ECO:0007669"/>
    <property type="project" value="TreeGrafter"/>
</dbReference>
<dbReference type="InterPro" id="IPR029787">
    <property type="entry name" value="Nucleotide_cyclase"/>
</dbReference>
<protein>
    <recommendedName>
        <fullName evidence="2">Guanylate cyclase domain-containing protein</fullName>
    </recommendedName>
</protein>
<feature type="non-terminal residue" evidence="3">
    <location>
        <position position="1"/>
    </location>
</feature>
<dbReference type="OrthoDB" id="6127067at2759"/>
<gene>
    <name evidence="3" type="ORF">KIPB_008762</name>
</gene>
<comment type="caution">
    <text evidence="3">The sequence shown here is derived from an EMBL/GenBank/DDBJ whole genome shotgun (WGS) entry which is preliminary data.</text>
</comment>
<keyword evidence="1" id="KW-0732">Signal</keyword>
<feature type="chain" id="PRO_5039903010" description="Guanylate cyclase domain-containing protein" evidence="1">
    <location>
        <begin position="21"/>
        <end position="448"/>
    </location>
</feature>
<evidence type="ECO:0000313" key="4">
    <source>
        <dbReference type="Proteomes" id="UP000265618"/>
    </source>
</evidence>
<dbReference type="GO" id="GO:0008074">
    <property type="term" value="C:guanylate cyclase complex, soluble"/>
    <property type="evidence" value="ECO:0007669"/>
    <property type="project" value="TreeGrafter"/>
</dbReference>
<keyword evidence="4" id="KW-1185">Reference proteome</keyword>
<organism evidence="3 4">
    <name type="scientific">Kipferlia bialata</name>
    <dbReference type="NCBI Taxonomy" id="797122"/>
    <lineage>
        <taxon>Eukaryota</taxon>
        <taxon>Metamonada</taxon>
        <taxon>Carpediemonas-like organisms</taxon>
        <taxon>Kipferlia</taxon>
    </lineage>
</organism>
<evidence type="ECO:0000259" key="2">
    <source>
        <dbReference type="PROSITE" id="PS50125"/>
    </source>
</evidence>